<evidence type="ECO:0000313" key="3">
    <source>
        <dbReference type="Proteomes" id="UP000001194"/>
    </source>
</evidence>
<feature type="domain" description="F-box" evidence="1">
    <location>
        <begin position="94"/>
        <end position="139"/>
    </location>
</feature>
<name>B0DCJ2_LACBS</name>
<keyword evidence="3" id="KW-1185">Reference proteome</keyword>
<dbReference type="Proteomes" id="UP000001194">
    <property type="component" value="Unassembled WGS sequence"/>
</dbReference>
<accession>B0DCJ2</accession>
<gene>
    <name evidence="2" type="ORF">LACBIDRAFT_327691</name>
</gene>
<proteinExistence type="predicted"/>
<evidence type="ECO:0000313" key="2">
    <source>
        <dbReference type="EMBL" id="EDR07909.1"/>
    </source>
</evidence>
<dbReference type="InterPro" id="IPR001810">
    <property type="entry name" value="F-box_dom"/>
</dbReference>
<dbReference type="InParanoid" id="B0DCJ2"/>
<dbReference type="RefSeq" id="XP_001881698.1">
    <property type="nucleotide sequence ID" value="XM_001881663.1"/>
</dbReference>
<dbReference type="HOGENOM" id="CLU_1107290_0_0_1"/>
<dbReference type="EMBL" id="DS547103">
    <property type="protein sequence ID" value="EDR07909.1"/>
    <property type="molecule type" value="Genomic_DNA"/>
</dbReference>
<dbReference type="AlphaFoldDB" id="B0DCJ2"/>
<dbReference type="KEGG" id="lbc:LACBIDRAFT_327691"/>
<reference evidence="2 3" key="1">
    <citation type="journal article" date="2008" name="Nature">
        <title>The genome of Laccaria bicolor provides insights into mycorrhizal symbiosis.</title>
        <authorList>
            <person name="Martin F."/>
            <person name="Aerts A."/>
            <person name="Ahren D."/>
            <person name="Brun A."/>
            <person name="Danchin E.G.J."/>
            <person name="Duchaussoy F."/>
            <person name="Gibon J."/>
            <person name="Kohler A."/>
            <person name="Lindquist E."/>
            <person name="Pereda V."/>
            <person name="Salamov A."/>
            <person name="Shapiro H.J."/>
            <person name="Wuyts J."/>
            <person name="Blaudez D."/>
            <person name="Buee M."/>
            <person name="Brokstein P."/>
            <person name="Canbaeck B."/>
            <person name="Cohen D."/>
            <person name="Courty P.E."/>
            <person name="Coutinho P.M."/>
            <person name="Delaruelle C."/>
            <person name="Detter J.C."/>
            <person name="Deveau A."/>
            <person name="DiFazio S."/>
            <person name="Duplessis S."/>
            <person name="Fraissinet-Tachet L."/>
            <person name="Lucic E."/>
            <person name="Frey-Klett P."/>
            <person name="Fourrey C."/>
            <person name="Feussner I."/>
            <person name="Gay G."/>
            <person name="Grimwood J."/>
            <person name="Hoegger P.J."/>
            <person name="Jain P."/>
            <person name="Kilaru S."/>
            <person name="Labbe J."/>
            <person name="Lin Y.C."/>
            <person name="Legue V."/>
            <person name="Le Tacon F."/>
            <person name="Marmeisse R."/>
            <person name="Melayah D."/>
            <person name="Montanini B."/>
            <person name="Muratet M."/>
            <person name="Nehls U."/>
            <person name="Niculita-Hirzel H."/>
            <person name="Oudot-Le Secq M.P."/>
            <person name="Peter M."/>
            <person name="Quesneville H."/>
            <person name="Rajashekar B."/>
            <person name="Reich M."/>
            <person name="Rouhier N."/>
            <person name="Schmutz J."/>
            <person name="Yin T."/>
            <person name="Chalot M."/>
            <person name="Henrissat B."/>
            <person name="Kuees U."/>
            <person name="Lucas S."/>
            <person name="Van de Peer Y."/>
            <person name="Podila G.K."/>
            <person name="Polle A."/>
            <person name="Pukkila P.J."/>
            <person name="Richardson P.M."/>
            <person name="Rouze P."/>
            <person name="Sanders I.R."/>
            <person name="Stajich J.E."/>
            <person name="Tunlid A."/>
            <person name="Tuskan G."/>
            <person name="Grigoriev I.V."/>
        </authorList>
    </citation>
    <scope>NUCLEOTIDE SEQUENCE [LARGE SCALE GENOMIC DNA]</scope>
    <source>
        <strain evidence="3">S238N-H82 / ATCC MYA-4686</strain>
    </source>
</reference>
<dbReference type="GeneID" id="6077172"/>
<sequence>MFYSTLHFYATRKGGALVREGGDNDEVEVELPAIGNYISHPQILNLIFNIRLPSSGQVTLPAAFVEKPRAKRQKQASPLHAEPDTFCSPDPASPTLLLDLPNELLHVILGNLTDSDLLSPALLFNRRLRANAARTYLARANIIGNNNGYIYIKDIVGCMAIILLSTMPLFDKISLTCDLFYVVEYGRHLRKLIAATPQVRHMLQSSASEIKVILHPSNLFPHYPTSSSYAACPSASHSGFAEGYQFIGSIC</sequence>
<protein>
    <submittedName>
        <fullName evidence="2">Predicted protein</fullName>
    </submittedName>
</protein>
<evidence type="ECO:0000259" key="1">
    <source>
        <dbReference type="PROSITE" id="PS50181"/>
    </source>
</evidence>
<dbReference type="PROSITE" id="PS50181">
    <property type="entry name" value="FBOX"/>
    <property type="match status" value="1"/>
</dbReference>
<organism evidence="3">
    <name type="scientific">Laccaria bicolor (strain S238N-H82 / ATCC MYA-4686)</name>
    <name type="common">Bicoloured deceiver</name>
    <name type="synonym">Laccaria laccata var. bicolor</name>
    <dbReference type="NCBI Taxonomy" id="486041"/>
    <lineage>
        <taxon>Eukaryota</taxon>
        <taxon>Fungi</taxon>
        <taxon>Dikarya</taxon>
        <taxon>Basidiomycota</taxon>
        <taxon>Agaricomycotina</taxon>
        <taxon>Agaricomycetes</taxon>
        <taxon>Agaricomycetidae</taxon>
        <taxon>Agaricales</taxon>
        <taxon>Agaricineae</taxon>
        <taxon>Hydnangiaceae</taxon>
        <taxon>Laccaria</taxon>
    </lineage>
</organism>